<reference evidence="1 2" key="1">
    <citation type="submission" date="2024-10" db="EMBL/GenBank/DDBJ databases">
        <title>The Natural Products Discovery Center: Release of the First 8490 Sequenced Strains for Exploring Actinobacteria Biosynthetic Diversity.</title>
        <authorList>
            <person name="Kalkreuter E."/>
            <person name="Kautsar S.A."/>
            <person name="Yang D."/>
            <person name="Bader C.D."/>
            <person name="Teijaro C.N."/>
            <person name="Fluegel L."/>
            <person name="Davis C.M."/>
            <person name="Simpson J.R."/>
            <person name="Lauterbach L."/>
            <person name="Steele A.D."/>
            <person name="Gui C."/>
            <person name="Meng S."/>
            <person name="Li G."/>
            <person name="Viehrig K."/>
            <person name="Ye F."/>
            <person name="Su P."/>
            <person name="Kiefer A.F."/>
            <person name="Nichols A."/>
            <person name="Cepeda A.J."/>
            <person name="Yan W."/>
            <person name="Fan B."/>
            <person name="Jiang Y."/>
            <person name="Adhikari A."/>
            <person name="Zheng C.-J."/>
            <person name="Schuster L."/>
            <person name="Cowan T.M."/>
            <person name="Smanski M.J."/>
            <person name="Chevrette M.G."/>
            <person name="De Carvalho L.P.S."/>
            <person name="Shen B."/>
        </authorList>
    </citation>
    <scope>NUCLEOTIDE SEQUENCE [LARGE SCALE GENOMIC DNA]</scope>
    <source>
        <strain evidence="1 2">NPDC050545</strain>
    </source>
</reference>
<name>A0ABW7YL73_9ACTN</name>
<dbReference type="RefSeq" id="WP_397078876.1">
    <property type="nucleotide sequence ID" value="NZ_JBITGY010000001.1"/>
</dbReference>
<accession>A0ABW7YL73</accession>
<evidence type="ECO:0000313" key="2">
    <source>
        <dbReference type="Proteomes" id="UP001612741"/>
    </source>
</evidence>
<organism evidence="1 2">
    <name type="scientific">Nonomuraea typhae</name>
    <dbReference type="NCBI Taxonomy" id="2603600"/>
    <lineage>
        <taxon>Bacteria</taxon>
        <taxon>Bacillati</taxon>
        <taxon>Actinomycetota</taxon>
        <taxon>Actinomycetes</taxon>
        <taxon>Streptosporangiales</taxon>
        <taxon>Streptosporangiaceae</taxon>
        <taxon>Nonomuraea</taxon>
    </lineage>
</organism>
<proteinExistence type="predicted"/>
<dbReference type="EMBL" id="JBITGY010000001">
    <property type="protein sequence ID" value="MFI6496641.1"/>
    <property type="molecule type" value="Genomic_DNA"/>
</dbReference>
<protein>
    <submittedName>
        <fullName evidence="1">Uncharacterized protein</fullName>
    </submittedName>
</protein>
<gene>
    <name evidence="1" type="ORF">ACIBG2_04620</name>
</gene>
<sequence>MSIETQDVSARIKELAEDNEIIISLTAEQASALLGQWDDKDPTAPAKIRFTVEEKNVAEIHVAGYRYRGSTCCA</sequence>
<keyword evidence="2" id="KW-1185">Reference proteome</keyword>
<dbReference type="Proteomes" id="UP001612741">
    <property type="component" value="Unassembled WGS sequence"/>
</dbReference>
<evidence type="ECO:0000313" key="1">
    <source>
        <dbReference type="EMBL" id="MFI6496641.1"/>
    </source>
</evidence>
<comment type="caution">
    <text evidence="1">The sequence shown here is derived from an EMBL/GenBank/DDBJ whole genome shotgun (WGS) entry which is preliminary data.</text>
</comment>